<accession>A0A0R0F1S2</accession>
<reference evidence="1 2" key="1">
    <citation type="journal article" date="2010" name="Nature">
        <title>Genome sequence of the palaeopolyploid soybean.</title>
        <authorList>
            <person name="Schmutz J."/>
            <person name="Cannon S.B."/>
            <person name="Schlueter J."/>
            <person name="Ma J."/>
            <person name="Mitros T."/>
            <person name="Nelson W."/>
            <person name="Hyten D.L."/>
            <person name="Song Q."/>
            <person name="Thelen J.J."/>
            <person name="Cheng J."/>
            <person name="Xu D."/>
            <person name="Hellsten U."/>
            <person name="May G.D."/>
            <person name="Yu Y."/>
            <person name="Sakurai T."/>
            <person name="Umezawa T."/>
            <person name="Bhattacharyya M.K."/>
            <person name="Sandhu D."/>
            <person name="Valliyodan B."/>
            <person name="Lindquist E."/>
            <person name="Peto M."/>
            <person name="Grant D."/>
            <person name="Shu S."/>
            <person name="Goodstein D."/>
            <person name="Barry K."/>
            <person name="Futrell-Griggs M."/>
            <person name="Abernathy B."/>
            <person name="Du J."/>
            <person name="Tian Z."/>
            <person name="Zhu L."/>
            <person name="Gill N."/>
            <person name="Joshi T."/>
            <person name="Libault M."/>
            <person name="Sethuraman A."/>
            <person name="Zhang X.-C."/>
            <person name="Shinozaki K."/>
            <person name="Nguyen H.T."/>
            <person name="Wing R.A."/>
            <person name="Cregan P."/>
            <person name="Specht J."/>
            <person name="Grimwood J."/>
            <person name="Rokhsar D."/>
            <person name="Stacey G."/>
            <person name="Shoemaker R.C."/>
            <person name="Jackson S.A."/>
        </authorList>
    </citation>
    <scope>NUCLEOTIDE SEQUENCE</scope>
    <source>
        <strain evidence="2">cv. Williams 82</strain>
        <tissue evidence="1">Callus</tissue>
    </source>
</reference>
<evidence type="ECO:0000313" key="3">
    <source>
        <dbReference type="Proteomes" id="UP000008827"/>
    </source>
</evidence>
<evidence type="ECO:0000313" key="2">
    <source>
        <dbReference type="EnsemblPlants" id="KRG99845"/>
    </source>
</evidence>
<dbReference type="EnsemblPlants" id="KRG99845">
    <property type="protein sequence ID" value="KRG99845"/>
    <property type="gene ID" value="GLYMA_18G174700"/>
</dbReference>
<dbReference type="EMBL" id="CM000851">
    <property type="protein sequence ID" value="KRG99845.1"/>
    <property type="molecule type" value="Genomic_DNA"/>
</dbReference>
<keyword evidence="3" id="KW-1185">Reference proteome</keyword>
<dbReference type="Proteomes" id="UP000008827">
    <property type="component" value="Chromosome 18"/>
</dbReference>
<evidence type="ECO:0000313" key="1">
    <source>
        <dbReference type="EMBL" id="KRG99845.1"/>
    </source>
</evidence>
<dbReference type="Gramene" id="KRG99845">
    <property type="protein sequence ID" value="KRG99845"/>
    <property type="gene ID" value="GLYMA_18G174700"/>
</dbReference>
<proteinExistence type="predicted"/>
<dbReference type="InParanoid" id="A0A0R0F1S2"/>
<name>A0A0R0F1S2_SOYBN</name>
<reference evidence="1" key="3">
    <citation type="submission" date="2018-07" db="EMBL/GenBank/DDBJ databases">
        <title>WGS assembly of Glycine max.</title>
        <authorList>
            <person name="Schmutz J."/>
            <person name="Cannon S."/>
            <person name="Schlueter J."/>
            <person name="Ma J."/>
            <person name="Mitros T."/>
            <person name="Nelson W."/>
            <person name="Hyten D."/>
            <person name="Song Q."/>
            <person name="Thelen J."/>
            <person name="Cheng J."/>
            <person name="Xu D."/>
            <person name="Hellsten U."/>
            <person name="May G."/>
            <person name="Yu Y."/>
            <person name="Sakurai T."/>
            <person name="Umezawa T."/>
            <person name="Bhattacharyya M."/>
            <person name="Sandhu D."/>
            <person name="Valliyodan B."/>
            <person name="Lindquist E."/>
            <person name="Peto M."/>
            <person name="Grant D."/>
            <person name="Shu S."/>
            <person name="Goodstein D."/>
            <person name="Barry K."/>
            <person name="Futrell-Griggs M."/>
            <person name="Abernathy B."/>
            <person name="Du J."/>
            <person name="Tian Z."/>
            <person name="Zhu L."/>
            <person name="Gill N."/>
            <person name="Joshi T."/>
            <person name="Libault M."/>
            <person name="Sethuraman A."/>
            <person name="Zhang X."/>
            <person name="Shinozaki K."/>
            <person name="Nguyen H."/>
            <person name="Wing R."/>
            <person name="Cregan P."/>
            <person name="Specht J."/>
            <person name="Grimwood J."/>
            <person name="Rokhsar D."/>
            <person name="Stacey G."/>
            <person name="Shoemaker R."/>
            <person name="Jackson S."/>
        </authorList>
    </citation>
    <scope>NUCLEOTIDE SEQUENCE</scope>
    <source>
        <tissue evidence="1">Callus</tissue>
    </source>
</reference>
<dbReference type="AlphaFoldDB" id="A0A0R0F1S2"/>
<sequence>MEEEDNADECVKEQVSSFNPYCLLQFALTEPFFIEADWDQVLLRFIALETNKYVNTQANFGKLVSILKFEHCKKHG</sequence>
<protein>
    <submittedName>
        <fullName evidence="1 2">Uncharacterized protein</fullName>
    </submittedName>
</protein>
<reference evidence="2" key="2">
    <citation type="submission" date="2018-02" db="UniProtKB">
        <authorList>
            <consortium name="EnsemblPlants"/>
        </authorList>
    </citation>
    <scope>IDENTIFICATION</scope>
    <source>
        <strain evidence="2">Williams 82</strain>
    </source>
</reference>
<gene>
    <name evidence="1" type="ORF">GLYMA_18G174700</name>
</gene>
<organism evidence="1">
    <name type="scientific">Glycine max</name>
    <name type="common">Soybean</name>
    <name type="synonym">Glycine hispida</name>
    <dbReference type="NCBI Taxonomy" id="3847"/>
    <lineage>
        <taxon>Eukaryota</taxon>
        <taxon>Viridiplantae</taxon>
        <taxon>Streptophyta</taxon>
        <taxon>Embryophyta</taxon>
        <taxon>Tracheophyta</taxon>
        <taxon>Spermatophyta</taxon>
        <taxon>Magnoliopsida</taxon>
        <taxon>eudicotyledons</taxon>
        <taxon>Gunneridae</taxon>
        <taxon>Pentapetalae</taxon>
        <taxon>rosids</taxon>
        <taxon>fabids</taxon>
        <taxon>Fabales</taxon>
        <taxon>Fabaceae</taxon>
        <taxon>Papilionoideae</taxon>
        <taxon>50 kb inversion clade</taxon>
        <taxon>NPAAA clade</taxon>
        <taxon>indigoferoid/millettioid clade</taxon>
        <taxon>Phaseoleae</taxon>
        <taxon>Glycine</taxon>
        <taxon>Glycine subgen. Soja</taxon>
    </lineage>
</organism>